<dbReference type="Gene3D" id="1.10.10.10">
    <property type="entry name" value="Winged helix-like DNA-binding domain superfamily/Winged helix DNA-binding domain"/>
    <property type="match status" value="1"/>
</dbReference>
<accession>A0A3S0KSS4</accession>
<organism evidence="1 2">
    <name type="scientific">Shewanella atlantica</name>
    <dbReference type="NCBI Taxonomy" id="271099"/>
    <lineage>
        <taxon>Bacteria</taxon>
        <taxon>Pseudomonadati</taxon>
        <taxon>Pseudomonadota</taxon>
        <taxon>Gammaproteobacteria</taxon>
        <taxon>Alteromonadales</taxon>
        <taxon>Shewanellaceae</taxon>
        <taxon>Shewanella</taxon>
    </lineage>
</organism>
<dbReference type="OrthoDB" id="6115007at2"/>
<protein>
    <submittedName>
        <fullName evidence="1">Uncharacterized protein</fullName>
    </submittedName>
</protein>
<evidence type="ECO:0000313" key="2">
    <source>
        <dbReference type="Proteomes" id="UP000282060"/>
    </source>
</evidence>
<reference evidence="1 2" key="1">
    <citation type="submission" date="2018-12" db="EMBL/GenBank/DDBJ databases">
        <authorList>
            <person name="Yu L."/>
        </authorList>
    </citation>
    <scope>NUCLEOTIDE SEQUENCE [LARGE SCALE GENOMIC DNA]</scope>
    <source>
        <strain evidence="1 2">HAW-EB5</strain>
    </source>
</reference>
<name>A0A3S0KSS4_9GAMM</name>
<gene>
    <name evidence="1" type="ORF">EKG39_07650</name>
</gene>
<dbReference type="InterPro" id="IPR016032">
    <property type="entry name" value="Sig_transdc_resp-reg_C-effctor"/>
</dbReference>
<sequence>MKPLGWIVYANHLASLSANISLIEKNNDSDSCHDVMKVFISDKSLKKSAFSLLATPRHTSRILSATRLNGQKVIAKRYTIHSDSIADPIGELILFIDTDRINDVVLKNLFVDQICPSIDCAKRSKIKQKTKDIVKMIALGLERQEISELFNLTRRGIDYHIDVAKEVLGATNKSSMVFLAIKQGWLTGNQQSKH</sequence>
<dbReference type="InterPro" id="IPR036388">
    <property type="entry name" value="WH-like_DNA-bd_sf"/>
</dbReference>
<dbReference type="EMBL" id="RXNV01000002">
    <property type="protein sequence ID" value="RTR33586.1"/>
    <property type="molecule type" value="Genomic_DNA"/>
</dbReference>
<dbReference type="GO" id="GO:0006355">
    <property type="term" value="P:regulation of DNA-templated transcription"/>
    <property type="evidence" value="ECO:0007669"/>
    <property type="project" value="InterPro"/>
</dbReference>
<dbReference type="Proteomes" id="UP000282060">
    <property type="component" value="Unassembled WGS sequence"/>
</dbReference>
<dbReference type="GO" id="GO:0003677">
    <property type="term" value="F:DNA binding"/>
    <property type="evidence" value="ECO:0007669"/>
    <property type="project" value="InterPro"/>
</dbReference>
<comment type="caution">
    <text evidence="1">The sequence shown here is derived from an EMBL/GenBank/DDBJ whole genome shotgun (WGS) entry which is preliminary data.</text>
</comment>
<keyword evidence="2" id="KW-1185">Reference proteome</keyword>
<proteinExistence type="predicted"/>
<dbReference type="SUPFAM" id="SSF46894">
    <property type="entry name" value="C-terminal effector domain of the bipartite response regulators"/>
    <property type="match status" value="1"/>
</dbReference>
<evidence type="ECO:0000313" key="1">
    <source>
        <dbReference type="EMBL" id="RTR33586.1"/>
    </source>
</evidence>
<dbReference type="AlphaFoldDB" id="A0A3S0KSS4"/>
<dbReference type="RefSeq" id="WP_126505139.1">
    <property type="nucleotide sequence ID" value="NZ_RXNV01000002.1"/>
</dbReference>